<dbReference type="CDD" id="cd06170">
    <property type="entry name" value="LuxR_C_like"/>
    <property type="match status" value="1"/>
</dbReference>
<evidence type="ECO:0000259" key="2">
    <source>
        <dbReference type="PROSITE" id="PS50043"/>
    </source>
</evidence>
<evidence type="ECO:0000256" key="1">
    <source>
        <dbReference type="ARBA" id="ARBA00023125"/>
    </source>
</evidence>
<keyword evidence="4" id="KW-1185">Reference proteome</keyword>
<dbReference type="GO" id="GO:0006355">
    <property type="term" value="P:regulation of DNA-templated transcription"/>
    <property type="evidence" value="ECO:0007669"/>
    <property type="project" value="InterPro"/>
</dbReference>
<gene>
    <name evidence="3" type="ORF">BV494_09790</name>
</gene>
<dbReference type="InterPro" id="IPR016032">
    <property type="entry name" value="Sig_transdc_resp-reg_C-effctor"/>
</dbReference>
<protein>
    <submittedName>
        <fullName evidence="3">Helix-turn-helix transcriptional regulator</fullName>
    </submittedName>
</protein>
<dbReference type="SMART" id="SM00421">
    <property type="entry name" value="HTH_LUXR"/>
    <property type="match status" value="1"/>
</dbReference>
<feature type="domain" description="HTH luxR-type" evidence="2">
    <location>
        <begin position="127"/>
        <end position="192"/>
    </location>
</feature>
<dbReference type="Proteomes" id="UP000239197">
    <property type="component" value="Chromosome"/>
</dbReference>
<dbReference type="GO" id="GO:0003677">
    <property type="term" value="F:DNA binding"/>
    <property type="evidence" value="ECO:0007669"/>
    <property type="project" value="UniProtKB-KW"/>
</dbReference>
<keyword evidence="1" id="KW-0238">DNA-binding</keyword>
<evidence type="ECO:0000313" key="4">
    <source>
        <dbReference type="Proteomes" id="UP000239197"/>
    </source>
</evidence>
<evidence type="ECO:0000313" key="3">
    <source>
        <dbReference type="EMBL" id="AVF35210.1"/>
    </source>
</evidence>
<dbReference type="OrthoDB" id="6623657at2"/>
<dbReference type="InterPro" id="IPR036388">
    <property type="entry name" value="WH-like_DNA-bd_sf"/>
</dbReference>
<dbReference type="KEGG" id="rox:BV494_09790"/>
<dbReference type="Gene3D" id="1.10.10.10">
    <property type="entry name" value="Winged helix-like DNA-binding domain superfamily/Winged helix DNA-binding domain"/>
    <property type="match status" value="1"/>
</dbReference>
<dbReference type="PROSITE" id="PS50043">
    <property type="entry name" value="HTH_LUXR_2"/>
    <property type="match status" value="1"/>
</dbReference>
<accession>A0A2L1UQI6</accession>
<reference evidence="4" key="1">
    <citation type="submission" date="2017-01" db="EMBL/GenBank/DDBJ databases">
        <title>Genome sequence of Rouxiella sp. ERMR1:05.</title>
        <authorList>
            <person name="Kumar R."/>
            <person name="Singh D."/>
            <person name="Kumar S."/>
        </authorList>
    </citation>
    <scope>NUCLEOTIDE SEQUENCE [LARGE SCALE GENOMIC DNA]</scope>
    <source>
        <strain evidence="4">ERMR1:05</strain>
    </source>
</reference>
<dbReference type="SUPFAM" id="SSF46894">
    <property type="entry name" value="C-terminal effector domain of the bipartite response regulators"/>
    <property type="match status" value="1"/>
</dbReference>
<name>A0A2L1UQI6_9GAMM</name>
<dbReference type="EMBL" id="CP019062">
    <property type="protein sequence ID" value="AVF35210.1"/>
    <property type="molecule type" value="Genomic_DNA"/>
</dbReference>
<dbReference type="Pfam" id="PF00196">
    <property type="entry name" value="GerE"/>
    <property type="match status" value="1"/>
</dbReference>
<dbReference type="RefSeq" id="WP_104922711.1">
    <property type="nucleotide sequence ID" value="NZ_CP019062.1"/>
</dbReference>
<dbReference type="AlphaFoldDB" id="A0A2L1UQI6"/>
<organism evidence="3 4">
    <name type="scientific">Rahnella sikkimica</name>
    <dbReference type="NCBI Taxonomy" id="1805933"/>
    <lineage>
        <taxon>Bacteria</taxon>
        <taxon>Pseudomonadati</taxon>
        <taxon>Pseudomonadota</taxon>
        <taxon>Gammaproteobacteria</taxon>
        <taxon>Enterobacterales</taxon>
        <taxon>Yersiniaceae</taxon>
        <taxon>Rahnella</taxon>
    </lineage>
</organism>
<proteinExistence type="predicted"/>
<sequence length="222" mass="25976">MKLSIIEPCGFTRLGIFSYLIENNKLDIIDTVNISQALTSLTEFQPDVILVNMTQHCHNAELSLELKAFFEFRHSARIYCYIDANYPNCDEPIAITREVFVLNKQSLTQLLQEIAADPESFMPENNFGIPRTLFSDQEILVMGYWMSEMPNYRIARKLNISSRTVYVHKRHLAQKIKVRNRLEFCFIYNLIKYLFWPIDDVSAPPISRQIKDDLLMIYKAHS</sequence>
<dbReference type="InterPro" id="IPR000792">
    <property type="entry name" value="Tscrpt_reg_LuxR_C"/>
</dbReference>